<dbReference type="PANTHER" id="PTHR46082">
    <property type="entry name" value="ATP/GTP-BINDING PROTEIN-RELATED"/>
    <property type="match status" value="1"/>
</dbReference>
<organism evidence="1 2">
    <name type="scientific">Alternaria burnsii</name>
    <dbReference type="NCBI Taxonomy" id="1187904"/>
    <lineage>
        <taxon>Eukaryota</taxon>
        <taxon>Fungi</taxon>
        <taxon>Dikarya</taxon>
        <taxon>Ascomycota</taxon>
        <taxon>Pezizomycotina</taxon>
        <taxon>Dothideomycetes</taxon>
        <taxon>Pleosporomycetidae</taxon>
        <taxon>Pleosporales</taxon>
        <taxon>Pleosporineae</taxon>
        <taxon>Pleosporaceae</taxon>
        <taxon>Alternaria</taxon>
        <taxon>Alternaria sect. Alternaria</taxon>
    </lineage>
</organism>
<protein>
    <recommendedName>
        <fullName evidence="3">MalT-like TPR region domain-containing protein</fullName>
    </recommendedName>
</protein>
<dbReference type="Gene3D" id="1.25.40.10">
    <property type="entry name" value="Tetratricopeptide repeat domain"/>
    <property type="match status" value="2"/>
</dbReference>
<evidence type="ECO:0008006" key="3">
    <source>
        <dbReference type="Google" id="ProtNLM"/>
    </source>
</evidence>
<keyword evidence="2" id="KW-1185">Reference proteome</keyword>
<reference evidence="1" key="1">
    <citation type="submission" date="2020-01" db="EMBL/GenBank/DDBJ databases">
        <authorList>
            <person name="Feng Z.H.Z."/>
        </authorList>
    </citation>
    <scope>NUCLEOTIDE SEQUENCE</scope>
    <source>
        <strain evidence="1">CBS107.38</strain>
    </source>
</reference>
<proteinExistence type="predicted"/>
<evidence type="ECO:0000313" key="1">
    <source>
        <dbReference type="EMBL" id="KAF7682095.1"/>
    </source>
</evidence>
<dbReference type="Proteomes" id="UP000596902">
    <property type="component" value="Unassembled WGS sequence"/>
</dbReference>
<dbReference type="SUPFAM" id="SSF48452">
    <property type="entry name" value="TPR-like"/>
    <property type="match status" value="2"/>
</dbReference>
<dbReference type="PANTHER" id="PTHR46082:SF6">
    <property type="entry name" value="AAA+ ATPASE DOMAIN-CONTAINING PROTEIN-RELATED"/>
    <property type="match status" value="1"/>
</dbReference>
<accession>A0A8H7BDG8</accession>
<dbReference type="InterPro" id="IPR011990">
    <property type="entry name" value="TPR-like_helical_dom_sf"/>
</dbReference>
<dbReference type="AlphaFoldDB" id="A0A8H7BDG8"/>
<dbReference type="EMBL" id="JAAABM010000001">
    <property type="protein sequence ID" value="KAF7682095.1"/>
    <property type="molecule type" value="Genomic_DNA"/>
</dbReference>
<reference evidence="1" key="2">
    <citation type="submission" date="2020-08" db="EMBL/GenBank/DDBJ databases">
        <title>Draft Genome Sequence of Cumin Blight Pathogen Alternaria burnsii.</title>
        <authorList>
            <person name="Feng Z."/>
        </authorList>
    </citation>
    <scope>NUCLEOTIDE SEQUENCE</scope>
    <source>
        <strain evidence="1">CBS107.38</strain>
    </source>
</reference>
<dbReference type="GeneID" id="62199296"/>
<dbReference type="InterPro" id="IPR053137">
    <property type="entry name" value="NLR-like"/>
</dbReference>
<gene>
    <name evidence="1" type="ORF">GT037_001071</name>
</gene>
<name>A0A8H7BDG8_9PLEO</name>
<comment type="caution">
    <text evidence="1">The sequence shown here is derived from an EMBL/GenBank/DDBJ whole genome shotgun (WGS) entry which is preliminary data.</text>
</comment>
<sequence length="253" mass="29233">MATNYVTSALEALGFDVQSCCNELAFWALRADDHPDAYDAWNVAFHHRNTPPTVHDVEWCNALELIGLSLHIDDRSAEAETYLQEALAYKERTLSHGNKRVYESLVRVARALVAQEKHKEAEAYLRRALDGYRRLFPEENRELLQITSELAYILARESTSCSIREAETVARQTLKMREKVLGRMQQETVESVWTLGFVMEKAGRRGDAKHLYERAYKEGSRLLGENHVDVLDYKSDLERLRIEDDEVIQYLLL</sequence>
<evidence type="ECO:0000313" key="2">
    <source>
        <dbReference type="Proteomes" id="UP000596902"/>
    </source>
</evidence>
<dbReference type="RefSeq" id="XP_038791974.1">
    <property type="nucleotide sequence ID" value="XM_038926118.1"/>
</dbReference>
<dbReference type="Pfam" id="PF13424">
    <property type="entry name" value="TPR_12"/>
    <property type="match status" value="1"/>
</dbReference>